<dbReference type="InterPro" id="IPR007049">
    <property type="entry name" value="Carb-sel_porin_OprB"/>
</dbReference>
<comment type="caution">
    <text evidence="3">The sequence shown here is derived from an EMBL/GenBank/DDBJ whole genome shotgun (WGS) entry which is preliminary data.</text>
</comment>
<dbReference type="GO" id="GO:0015288">
    <property type="term" value="F:porin activity"/>
    <property type="evidence" value="ECO:0007669"/>
    <property type="project" value="InterPro"/>
</dbReference>
<protein>
    <submittedName>
        <fullName evidence="3">Carbohydrate porin</fullName>
    </submittedName>
</protein>
<dbReference type="InterPro" id="IPR038673">
    <property type="entry name" value="OprB_sf"/>
</dbReference>
<reference evidence="3 4" key="1">
    <citation type="submission" date="2020-03" db="EMBL/GenBank/DDBJ databases">
        <title>Bradyrhizobium diversity isolated from nodules of Indigofera sp.</title>
        <authorList>
            <person name="Klepa M."/>
            <person name="Helene L."/>
            <person name="Hungria M."/>
        </authorList>
    </citation>
    <scope>NUCLEOTIDE SEQUENCE [LARGE SCALE GENOMIC DNA]</scope>
    <source>
        <strain evidence="3 4">WSM 1791</strain>
    </source>
</reference>
<evidence type="ECO:0000256" key="2">
    <source>
        <dbReference type="RuleBase" id="RU363072"/>
    </source>
</evidence>
<name>A0A7Y4GT12_9BRAD</name>
<accession>A0A7Y4GT12</accession>
<evidence type="ECO:0000313" key="3">
    <source>
        <dbReference type="EMBL" id="NOJ41469.1"/>
    </source>
</evidence>
<dbReference type="InterPro" id="IPR052932">
    <property type="entry name" value="OprB_Porin"/>
</dbReference>
<evidence type="ECO:0000313" key="4">
    <source>
        <dbReference type="Proteomes" id="UP000544122"/>
    </source>
</evidence>
<dbReference type="Gene3D" id="2.40.160.180">
    <property type="entry name" value="Carbohydrate-selective porin OprB"/>
    <property type="match status" value="1"/>
</dbReference>
<dbReference type="AlphaFoldDB" id="A0A7Y4GT12"/>
<dbReference type="EMBL" id="JAAVLX010000005">
    <property type="protein sequence ID" value="NOJ41469.1"/>
    <property type="molecule type" value="Genomic_DNA"/>
</dbReference>
<dbReference type="PANTHER" id="PTHR37944:SF1">
    <property type="entry name" value="PORIN B"/>
    <property type="match status" value="1"/>
</dbReference>
<dbReference type="PANTHER" id="PTHR37944">
    <property type="entry name" value="PORIN B"/>
    <property type="match status" value="1"/>
</dbReference>
<dbReference type="Pfam" id="PF04966">
    <property type="entry name" value="OprB"/>
    <property type="match status" value="1"/>
</dbReference>
<dbReference type="GO" id="GO:0008643">
    <property type="term" value="P:carbohydrate transport"/>
    <property type="evidence" value="ECO:0007669"/>
    <property type="project" value="InterPro"/>
</dbReference>
<gene>
    <name evidence="3" type="ORF">HCN58_17975</name>
</gene>
<dbReference type="Proteomes" id="UP000544122">
    <property type="component" value="Unassembled WGS sequence"/>
</dbReference>
<organism evidence="3 4">
    <name type="scientific">Bradyrhizobium australiense</name>
    <dbReference type="NCBI Taxonomy" id="2721161"/>
    <lineage>
        <taxon>Bacteria</taxon>
        <taxon>Pseudomonadati</taxon>
        <taxon>Pseudomonadota</taxon>
        <taxon>Alphaproteobacteria</taxon>
        <taxon>Hyphomicrobiales</taxon>
        <taxon>Nitrobacteraceae</taxon>
        <taxon>Bradyrhizobium</taxon>
    </lineage>
</organism>
<comment type="similarity">
    <text evidence="1 2">Belongs to the OprB family.</text>
</comment>
<dbReference type="GO" id="GO:0016020">
    <property type="term" value="C:membrane"/>
    <property type="evidence" value="ECO:0007669"/>
    <property type="project" value="InterPro"/>
</dbReference>
<keyword evidence="4" id="KW-1185">Reference proteome</keyword>
<proteinExistence type="inferred from homology"/>
<sequence length="530" mass="57402">MHGYFVVATAAAHVFSFRSTTKHRGLAIALSLAASLVGSSALTQTANGPKPKRDIPDEFAKRRIERESDSVTKFRSRQLKRATLLVGNSALAQTASLPSAKRDGADENAKNRTQKEIDPFAKFENLREKGMWLNIPGPADTIDQDKGGVRSALADVGIGYVGGTVVSVMDNQLPNAARATTANQLYMGQNPTFSTVNFMIVAYDLSRFGIPDGQIIVGAEQQYWTWKPGGPDRAGLNTLAYYQTFFDRKLELKMGYLRNVNEFAGTLVGGNAGASVLAPSSNILYQAGMSNNAAPTPALNVKYNFDDHLYDKVSIQRSISPDGQYTQISENPAGLSWSTANTGILLLDEIGYKNKAAPGSPETWLRAGAGFNNSSYKNLQYPQQSRADANSVYYVAADRQLWQSDVQGSASRGIYGGLSVMYAPPDLNKVSQYYELRLYAKGLFDSRPSDQIAIVATNTVWSNFAVDAASAKGNLVHRDSTAILATYTAHLAPGIYASVGLAYINNPTSITHTRQTGHALNLLVSTSIFF</sequence>
<evidence type="ECO:0000256" key="1">
    <source>
        <dbReference type="ARBA" id="ARBA00008769"/>
    </source>
</evidence>
<dbReference type="RefSeq" id="WP_171580716.1">
    <property type="nucleotide sequence ID" value="NZ_JAAVLX010000005.1"/>
</dbReference>